<comment type="similarity">
    <text evidence="1">Belongs to the BtpA family.</text>
</comment>
<organism evidence="2 3">
    <name type="scientific">Aplysia californica</name>
    <name type="common">California sea hare</name>
    <dbReference type="NCBI Taxonomy" id="6500"/>
    <lineage>
        <taxon>Eukaryota</taxon>
        <taxon>Metazoa</taxon>
        <taxon>Spiralia</taxon>
        <taxon>Lophotrochozoa</taxon>
        <taxon>Mollusca</taxon>
        <taxon>Gastropoda</taxon>
        <taxon>Heterobranchia</taxon>
        <taxon>Euthyneura</taxon>
        <taxon>Tectipleura</taxon>
        <taxon>Aplysiida</taxon>
        <taxon>Aplysioidea</taxon>
        <taxon>Aplysiidae</taxon>
        <taxon>Aplysia</taxon>
    </lineage>
</organism>
<sequence>MHSTVSYGFVTQNWKCDWHDPCSCYPRAHAFRLPHSDFQGSPRSSHSVQEIVDIACKEALLYRNAGVEGLIVENMHDVPYLHTSQVGPEVTSVMSVVCHEVKRIFSHAPVGVQVLAGANTQAMAVAKAAGLQFIRAEGFVFSHVADEGLMNACAGEVMRYRKSIGADDVAVYTDIKKKHCAHSITSDVDIVSIAQAAEFFISDGVVVTGGSTGQAASVAEVKAVLGGVNIPVLVGSGVTIDNFHQYRQAHAVIVGSHFKRMGNWENPIDEARLQAFMEKVDRIRCSPTESTMIM</sequence>
<protein>
    <submittedName>
        <fullName evidence="3">Uncharacterized protein F13E9.13, mitochondrial</fullName>
    </submittedName>
</protein>
<dbReference type="PANTHER" id="PTHR21381">
    <property type="entry name" value="ZGC:162297"/>
    <property type="match status" value="1"/>
</dbReference>
<accession>A0ABM0JBK0</accession>
<name>A0ABM0JBK0_APLCA</name>
<dbReference type="PIRSF" id="PIRSF005956">
    <property type="entry name" value="BtpA"/>
    <property type="match status" value="1"/>
</dbReference>
<reference evidence="3" key="1">
    <citation type="submission" date="2025-08" db="UniProtKB">
        <authorList>
            <consortium name="RefSeq"/>
        </authorList>
    </citation>
    <scope>IDENTIFICATION</scope>
</reference>
<evidence type="ECO:0000313" key="2">
    <source>
        <dbReference type="Proteomes" id="UP000694888"/>
    </source>
</evidence>
<dbReference type="InterPro" id="IPR011060">
    <property type="entry name" value="RibuloseP-bd_barrel"/>
</dbReference>
<proteinExistence type="inferred from homology"/>
<evidence type="ECO:0000313" key="3">
    <source>
        <dbReference type="RefSeq" id="XP_005089900.1"/>
    </source>
</evidence>
<dbReference type="PANTHER" id="PTHR21381:SF3">
    <property type="entry name" value="SGC REGION PROTEIN SGCQ-RELATED"/>
    <property type="match status" value="1"/>
</dbReference>
<dbReference type="Pfam" id="PF03437">
    <property type="entry name" value="BtpA"/>
    <property type="match status" value="1"/>
</dbReference>
<dbReference type="GeneID" id="101860139"/>
<dbReference type="Proteomes" id="UP000694888">
    <property type="component" value="Unplaced"/>
</dbReference>
<dbReference type="InterPro" id="IPR005137">
    <property type="entry name" value="BtpA"/>
</dbReference>
<dbReference type="NCBIfam" id="TIGR00259">
    <property type="entry name" value="thylakoid_BtpA"/>
    <property type="match status" value="1"/>
</dbReference>
<dbReference type="SUPFAM" id="SSF51366">
    <property type="entry name" value="Ribulose-phoshate binding barrel"/>
    <property type="match status" value="1"/>
</dbReference>
<gene>
    <name evidence="3" type="primary">LOC101860139</name>
</gene>
<dbReference type="RefSeq" id="XP_005089900.1">
    <property type="nucleotide sequence ID" value="XM_005089843.2"/>
</dbReference>
<keyword evidence="2" id="KW-1185">Reference proteome</keyword>
<evidence type="ECO:0000256" key="1">
    <source>
        <dbReference type="ARBA" id="ARBA00006007"/>
    </source>
</evidence>